<proteinExistence type="inferred from homology"/>
<evidence type="ECO:0000256" key="5">
    <source>
        <dbReference type="ARBA" id="ARBA00022679"/>
    </source>
</evidence>
<keyword evidence="7 13" id="KW-0573">Peptidoglycan synthesis</keyword>
<dbReference type="AlphaFoldDB" id="A0A939EAA1"/>
<feature type="active site" description="Proton donor" evidence="13">
    <location>
        <position position="126"/>
    </location>
</feature>
<keyword evidence="3 13" id="KW-0963">Cytoplasm</keyword>
<dbReference type="InterPro" id="IPR050068">
    <property type="entry name" value="MurA_subfamily"/>
</dbReference>
<evidence type="ECO:0000313" key="16">
    <source>
        <dbReference type="Proteomes" id="UP000664096"/>
    </source>
</evidence>
<evidence type="ECO:0000256" key="7">
    <source>
        <dbReference type="ARBA" id="ARBA00022984"/>
    </source>
</evidence>
<name>A0A939EAA1_9HYPH</name>
<keyword evidence="5 13" id="KW-0808">Transferase</keyword>
<evidence type="ECO:0000256" key="1">
    <source>
        <dbReference type="ARBA" id="ARBA00004496"/>
    </source>
</evidence>
<comment type="subcellular location">
    <subcellularLocation>
        <location evidence="1 13">Cytoplasm</location>
    </subcellularLocation>
</comment>
<feature type="binding site" evidence="13">
    <location>
        <position position="102"/>
    </location>
    <ligand>
        <name>UDP-N-acetyl-alpha-D-glucosamine</name>
        <dbReference type="ChEBI" id="CHEBI:57705"/>
    </ligand>
</feature>
<dbReference type="InterPro" id="IPR005750">
    <property type="entry name" value="UDP_GlcNAc_COvinyl_MurA"/>
</dbReference>
<dbReference type="GO" id="GO:0071555">
    <property type="term" value="P:cell wall organization"/>
    <property type="evidence" value="ECO:0007669"/>
    <property type="project" value="UniProtKB-KW"/>
</dbReference>
<comment type="function">
    <text evidence="13">Cell wall formation. Adds enolpyruvyl to UDP-N-acetylglucosamine.</text>
</comment>
<dbReference type="GO" id="GO:0009252">
    <property type="term" value="P:peptidoglycan biosynthetic process"/>
    <property type="evidence" value="ECO:0007669"/>
    <property type="project" value="UniProtKB-UniRule"/>
</dbReference>
<dbReference type="EMBL" id="JAEKJZ010000001">
    <property type="protein sequence ID" value="MBN9669485.1"/>
    <property type="molecule type" value="Genomic_DNA"/>
</dbReference>
<dbReference type="InterPro" id="IPR001986">
    <property type="entry name" value="Enolpyruvate_Tfrase_dom"/>
</dbReference>
<comment type="catalytic activity">
    <reaction evidence="12 13">
        <text>phosphoenolpyruvate + UDP-N-acetyl-alpha-D-glucosamine = UDP-N-acetyl-3-O-(1-carboxyvinyl)-alpha-D-glucosamine + phosphate</text>
        <dbReference type="Rhea" id="RHEA:18681"/>
        <dbReference type="ChEBI" id="CHEBI:43474"/>
        <dbReference type="ChEBI" id="CHEBI:57705"/>
        <dbReference type="ChEBI" id="CHEBI:58702"/>
        <dbReference type="ChEBI" id="CHEBI:68483"/>
        <dbReference type="EC" id="2.5.1.7"/>
    </reaction>
</comment>
<feature type="domain" description="Enolpyruvate transferase" evidence="14">
    <location>
        <begin position="8"/>
        <end position="417"/>
    </location>
</feature>
<organism evidence="15 16">
    <name type="scientific">Roseibium aggregatum</name>
    <dbReference type="NCBI Taxonomy" id="187304"/>
    <lineage>
        <taxon>Bacteria</taxon>
        <taxon>Pseudomonadati</taxon>
        <taxon>Pseudomonadota</taxon>
        <taxon>Alphaproteobacteria</taxon>
        <taxon>Hyphomicrobiales</taxon>
        <taxon>Stappiaceae</taxon>
        <taxon>Roseibium</taxon>
    </lineage>
</organism>
<keyword evidence="6 13" id="KW-0133">Cell shape</keyword>
<sequence>MDSIKVVGGAELNGVIPISGAKNAALPLMIASLLTDETLTLSNVPRLRDVAQLMQILSNHGVDYSVNGKRSGQDDLAGQTLNLTAREIVDTTAPYELVSKMRASFWVIGPLVARMHEAKVSLPGGCAIGTRPVDFFIDGLAALGADIEIDGGYVVVRAPGGLKGARVEFPKVSVGATHTVMMAATLAHGETEIVNAAREPEVVDLARCLKAMGAKIEGEGTSTIRIQGVPRLHGAHHAVVPDRIETGTYAMAVAMTGGDVLLQGARSELLETALDTLRQAGAEITQTADGIKVYRNGNGIQPVDVETEPFPGFPTDLQAQFMALMTRAGGTSHITETIFENRFMHVQELARLGAQIHVDGNTATIEGVSTLRGAPVMATDLRASVSLVIAGLAAEGETTVSRVYHLDRGFERLEDKLTRCGARIERISG</sequence>
<accession>A0A939EAA1</accession>
<dbReference type="PANTHER" id="PTHR43783:SF1">
    <property type="entry name" value="UDP-N-ACETYLGLUCOSAMINE 1-CARBOXYVINYLTRANSFERASE"/>
    <property type="match status" value="1"/>
</dbReference>
<feature type="binding site" evidence="13">
    <location>
        <position position="338"/>
    </location>
    <ligand>
        <name>UDP-N-acetyl-alpha-D-glucosamine</name>
        <dbReference type="ChEBI" id="CHEBI:57705"/>
    </ligand>
</feature>
<evidence type="ECO:0000313" key="15">
    <source>
        <dbReference type="EMBL" id="MBN9669485.1"/>
    </source>
</evidence>
<dbReference type="GO" id="GO:0051301">
    <property type="term" value="P:cell division"/>
    <property type="evidence" value="ECO:0007669"/>
    <property type="project" value="UniProtKB-KW"/>
</dbReference>
<feature type="binding site" evidence="13">
    <location>
        <begin position="171"/>
        <end position="174"/>
    </location>
    <ligand>
        <name>UDP-N-acetyl-alpha-D-glucosamine</name>
        <dbReference type="ChEBI" id="CHEBI:57705"/>
    </ligand>
</feature>
<dbReference type="NCBIfam" id="NF006873">
    <property type="entry name" value="PRK09369.1"/>
    <property type="match status" value="1"/>
</dbReference>
<comment type="caution">
    <text evidence="15">The sequence shown here is derived from an EMBL/GenBank/DDBJ whole genome shotgun (WGS) entry which is preliminary data.</text>
</comment>
<dbReference type="HAMAP" id="MF_00111">
    <property type="entry name" value="MurA"/>
    <property type="match status" value="1"/>
</dbReference>
<comment type="caution">
    <text evidence="13">Lacks conserved residue(s) required for the propagation of feature annotation.</text>
</comment>
<protein>
    <recommendedName>
        <fullName evidence="13">UDP-N-acetylglucosamine 1-carboxyvinyltransferase</fullName>
        <ecNumber evidence="13">2.5.1.7</ecNumber>
    </recommendedName>
    <alternativeName>
        <fullName evidence="13">Enoylpyruvate transferase</fullName>
    </alternativeName>
    <alternativeName>
        <fullName evidence="13">UDP-N-acetylglucosamine enolpyruvyl transferase</fullName>
        <shortName evidence="13">EPT</shortName>
    </alternativeName>
</protein>
<evidence type="ECO:0000256" key="13">
    <source>
        <dbReference type="HAMAP-Rule" id="MF_00111"/>
    </source>
</evidence>
<dbReference type="PANTHER" id="PTHR43783">
    <property type="entry name" value="UDP-N-ACETYLGLUCOSAMINE 1-CARBOXYVINYLTRANSFERASE"/>
    <property type="match status" value="1"/>
</dbReference>
<dbReference type="InterPro" id="IPR036968">
    <property type="entry name" value="Enolpyruvate_Tfrase_sf"/>
</dbReference>
<comment type="similarity">
    <text evidence="11 13">Belongs to the EPSP synthase family. MurA subfamily.</text>
</comment>
<evidence type="ECO:0000256" key="9">
    <source>
        <dbReference type="ARBA" id="ARBA00023316"/>
    </source>
</evidence>
<keyword evidence="10 13" id="KW-0670">Pyruvate</keyword>
<gene>
    <name evidence="13 15" type="primary">murA</name>
    <name evidence="15" type="ORF">JF539_03980</name>
</gene>
<dbReference type="FunFam" id="3.65.10.10:FF:000001">
    <property type="entry name" value="UDP-N-acetylglucosamine 1-carboxyvinyltransferase"/>
    <property type="match status" value="1"/>
</dbReference>
<dbReference type="EC" id="2.5.1.7" evidence="13"/>
<evidence type="ECO:0000256" key="11">
    <source>
        <dbReference type="ARBA" id="ARBA00038367"/>
    </source>
</evidence>
<reference evidence="15" key="1">
    <citation type="submission" date="2020-12" db="EMBL/GenBank/DDBJ databases">
        <title>Oil enriched cultivation method for isolating marine PHA-producing bacteria.</title>
        <authorList>
            <person name="Zheng W."/>
            <person name="Yu S."/>
            <person name="Huang Y."/>
        </authorList>
    </citation>
    <scope>NUCLEOTIDE SEQUENCE</scope>
    <source>
        <strain evidence="15">SY-2-12</strain>
    </source>
</reference>
<evidence type="ECO:0000256" key="4">
    <source>
        <dbReference type="ARBA" id="ARBA00022618"/>
    </source>
</evidence>
<dbReference type="Pfam" id="PF00275">
    <property type="entry name" value="EPSP_synthase"/>
    <property type="match status" value="1"/>
</dbReference>
<feature type="binding site" evidence="13">
    <location>
        <begin position="22"/>
        <end position="23"/>
    </location>
    <ligand>
        <name>phosphoenolpyruvate</name>
        <dbReference type="ChEBI" id="CHEBI:58702"/>
    </ligand>
</feature>
<dbReference type="GO" id="GO:0008760">
    <property type="term" value="F:UDP-N-acetylglucosamine 1-carboxyvinyltransferase activity"/>
    <property type="evidence" value="ECO:0007669"/>
    <property type="project" value="UniProtKB-UniRule"/>
</dbReference>
<dbReference type="GO" id="GO:0019277">
    <property type="term" value="P:UDP-N-acetylgalactosamine biosynthetic process"/>
    <property type="evidence" value="ECO:0007669"/>
    <property type="project" value="InterPro"/>
</dbReference>
<dbReference type="NCBIfam" id="TIGR01072">
    <property type="entry name" value="murA"/>
    <property type="match status" value="1"/>
</dbReference>
<evidence type="ECO:0000256" key="12">
    <source>
        <dbReference type="ARBA" id="ARBA00047527"/>
    </source>
</evidence>
<dbReference type="GO" id="GO:0008360">
    <property type="term" value="P:regulation of cell shape"/>
    <property type="evidence" value="ECO:0007669"/>
    <property type="project" value="UniProtKB-KW"/>
</dbReference>
<keyword evidence="9 13" id="KW-0961">Cell wall biogenesis/degradation</keyword>
<dbReference type="SUPFAM" id="SSF55205">
    <property type="entry name" value="EPT/RTPC-like"/>
    <property type="match status" value="1"/>
</dbReference>
<dbReference type="Proteomes" id="UP000664096">
    <property type="component" value="Unassembled WGS sequence"/>
</dbReference>
<comment type="pathway">
    <text evidence="2 13">Cell wall biogenesis; peptidoglycan biosynthesis.</text>
</comment>
<evidence type="ECO:0000256" key="6">
    <source>
        <dbReference type="ARBA" id="ARBA00022960"/>
    </source>
</evidence>
<dbReference type="RefSeq" id="WP_207139047.1">
    <property type="nucleotide sequence ID" value="NZ_JAEKJZ010000001.1"/>
</dbReference>
<evidence type="ECO:0000256" key="10">
    <source>
        <dbReference type="ARBA" id="ARBA00023317"/>
    </source>
</evidence>
<evidence type="ECO:0000256" key="2">
    <source>
        <dbReference type="ARBA" id="ARBA00004752"/>
    </source>
</evidence>
<keyword evidence="4 13" id="KW-0132">Cell division</keyword>
<dbReference type="InterPro" id="IPR013792">
    <property type="entry name" value="RNA3'P_cycl/enolpyr_Trfase_a/b"/>
</dbReference>
<feature type="binding site" evidence="13">
    <location>
        <position position="316"/>
    </location>
    <ligand>
        <name>UDP-N-acetyl-alpha-D-glucosamine</name>
        <dbReference type="ChEBI" id="CHEBI:57705"/>
    </ligand>
</feature>
<dbReference type="CDD" id="cd01555">
    <property type="entry name" value="UdpNAET"/>
    <property type="match status" value="1"/>
</dbReference>
<feature type="modified residue" description="2-(S-cysteinyl)pyruvic acid O-phosphothioketal" evidence="13">
    <location>
        <position position="126"/>
    </location>
</feature>
<evidence type="ECO:0000259" key="14">
    <source>
        <dbReference type="Pfam" id="PF00275"/>
    </source>
</evidence>
<dbReference type="GO" id="GO:0005737">
    <property type="term" value="C:cytoplasm"/>
    <property type="evidence" value="ECO:0007669"/>
    <property type="project" value="UniProtKB-SubCell"/>
</dbReference>
<evidence type="ECO:0000256" key="8">
    <source>
        <dbReference type="ARBA" id="ARBA00023306"/>
    </source>
</evidence>
<dbReference type="Gene3D" id="3.65.10.10">
    <property type="entry name" value="Enolpyruvate transferase domain"/>
    <property type="match status" value="2"/>
</dbReference>
<evidence type="ECO:0000256" key="3">
    <source>
        <dbReference type="ARBA" id="ARBA00022490"/>
    </source>
</evidence>
<keyword evidence="8 13" id="KW-0131">Cell cycle</keyword>